<accession>A0ABQ3B300</accession>
<proteinExistence type="predicted"/>
<dbReference type="Proteomes" id="UP000601597">
    <property type="component" value="Unassembled WGS sequence"/>
</dbReference>
<reference evidence="2" key="1">
    <citation type="journal article" date="2019" name="Int. J. Syst. Evol. Microbiol.">
        <title>The Global Catalogue of Microorganisms (GCM) 10K type strain sequencing project: providing services to taxonomists for standard genome sequencing and annotation.</title>
        <authorList>
            <consortium name="The Broad Institute Genomics Platform"/>
            <consortium name="The Broad Institute Genome Sequencing Center for Infectious Disease"/>
            <person name="Wu L."/>
            <person name="Ma J."/>
        </authorList>
    </citation>
    <scope>NUCLEOTIDE SEQUENCE [LARGE SCALE GENOMIC DNA]</scope>
    <source>
        <strain evidence="2">KCTC 22280</strain>
    </source>
</reference>
<gene>
    <name evidence="1" type="ORF">GCM10007071_18370</name>
</gene>
<comment type="caution">
    <text evidence="1">The sequence shown here is derived from an EMBL/GenBank/DDBJ whole genome shotgun (WGS) entry which is preliminary data.</text>
</comment>
<sequence>MNKDNLTQAALKGVDSLGYQLDKLGITDKVNRHNIAALMMAEQHHLEGEWDSLQTRLDRYRGQAEDLLESLEKSGYPILQPVAERINRFRRKDNRQAD</sequence>
<dbReference type="EMBL" id="BMXV01000004">
    <property type="protein sequence ID" value="GGY71734.1"/>
    <property type="molecule type" value="Genomic_DNA"/>
</dbReference>
<evidence type="ECO:0000313" key="1">
    <source>
        <dbReference type="EMBL" id="GGY71734.1"/>
    </source>
</evidence>
<keyword evidence="2" id="KW-1185">Reference proteome</keyword>
<evidence type="ECO:0000313" key="2">
    <source>
        <dbReference type="Proteomes" id="UP000601597"/>
    </source>
</evidence>
<organism evidence="1 2">
    <name type="scientific">Marinobacter zhanjiangensis</name>
    <dbReference type="NCBI Taxonomy" id="578215"/>
    <lineage>
        <taxon>Bacteria</taxon>
        <taxon>Pseudomonadati</taxon>
        <taxon>Pseudomonadota</taxon>
        <taxon>Gammaproteobacteria</taxon>
        <taxon>Pseudomonadales</taxon>
        <taxon>Marinobacteraceae</taxon>
        <taxon>Marinobacter</taxon>
    </lineage>
</organism>
<dbReference type="RefSeq" id="WP_189575680.1">
    <property type="nucleotide sequence ID" value="NZ_BMXV01000004.1"/>
</dbReference>
<protein>
    <submittedName>
        <fullName evidence="1">Uncharacterized protein</fullName>
    </submittedName>
</protein>
<name>A0ABQ3B300_9GAMM</name>